<protein>
    <recommendedName>
        <fullName evidence="4">F-box domain-containing protein</fullName>
    </recommendedName>
</protein>
<keyword evidence="3" id="KW-1185">Reference proteome</keyword>
<comment type="caution">
    <text evidence="2">The sequence shown here is derived from an EMBL/GenBank/DDBJ whole genome shotgun (WGS) entry which is preliminary data.</text>
</comment>
<proteinExistence type="predicted"/>
<dbReference type="EMBL" id="JBFCZG010000002">
    <property type="protein sequence ID" value="KAL3425923.1"/>
    <property type="molecule type" value="Genomic_DNA"/>
</dbReference>
<evidence type="ECO:0000313" key="3">
    <source>
        <dbReference type="Proteomes" id="UP001629113"/>
    </source>
</evidence>
<organism evidence="2 3">
    <name type="scientific">Phlyctema vagabunda</name>
    <dbReference type="NCBI Taxonomy" id="108571"/>
    <lineage>
        <taxon>Eukaryota</taxon>
        <taxon>Fungi</taxon>
        <taxon>Dikarya</taxon>
        <taxon>Ascomycota</taxon>
        <taxon>Pezizomycotina</taxon>
        <taxon>Leotiomycetes</taxon>
        <taxon>Helotiales</taxon>
        <taxon>Dermateaceae</taxon>
        <taxon>Phlyctema</taxon>
    </lineage>
</organism>
<sequence>MAERHAILHSRALSTLRNKESRSSVFKDGYGDFSFLPRHKPLVCWDCSEPVLLDRDSETSKGARPPSLNNNSYTPESNVVGFLTLPKEIRDQIYAHCVLPFRNPLLGGSVGSIRVKVGNVHGYPCHPFRDGYDSWVPPSIMLTDEDEDGSQIPECDSHVTYADYDRVRALSQVSRVVRSELGACFWSRTYVDINHWEYLFLDFLNDRPAIWSGIKTLRMQWECEGRPTALNRGWGAIIDFCNAVEHRLELDNCVLVLVTSYNVANKIIEKGENIAWVRALKKIKMKELTVNLSLVPHRNKEEDEDDDEEGEELDDEVDSDSLDDLYSDDDNDSLQSLEFSTANESDSAVPNIVIQPPFTYEDDSDSSLSSLSSISSELVQTPRHRLDELEARKERREMLQRRLELRLELILGPPLSIMQPLEGMCHIP</sequence>
<evidence type="ECO:0000256" key="1">
    <source>
        <dbReference type="SAM" id="MobiDB-lite"/>
    </source>
</evidence>
<reference evidence="2 3" key="1">
    <citation type="submission" date="2024-06" db="EMBL/GenBank/DDBJ databases">
        <title>Complete genome of Phlyctema vagabunda strain 19-DSS-EL-015.</title>
        <authorList>
            <person name="Fiorenzani C."/>
        </authorList>
    </citation>
    <scope>NUCLEOTIDE SEQUENCE [LARGE SCALE GENOMIC DNA]</scope>
    <source>
        <strain evidence="2 3">19-DSS-EL-015</strain>
    </source>
</reference>
<evidence type="ECO:0000313" key="2">
    <source>
        <dbReference type="EMBL" id="KAL3425923.1"/>
    </source>
</evidence>
<dbReference type="Proteomes" id="UP001629113">
    <property type="component" value="Unassembled WGS sequence"/>
</dbReference>
<feature type="region of interest" description="Disordered" evidence="1">
    <location>
        <begin position="297"/>
        <end position="327"/>
    </location>
</feature>
<name>A0ABR4PRF5_9HELO</name>
<accession>A0ABR4PRF5</accession>
<evidence type="ECO:0008006" key="4">
    <source>
        <dbReference type="Google" id="ProtNLM"/>
    </source>
</evidence>
<gene>
    <name evidence="2" type="ORF">PVAG01_02714</name>
</gene>
<feature type="compositionally biased region" description="Acidic residues" evidence="1">
    <location>
        <begin position="302"/>
        <end position="327"/>
    </location>
</feature>